<evidence type="ECO:0000256" key="2">
    <source>
        <dbReference type="ARBA" id="ARBA00022741"/>
    </source>
</evidence>
<evidence type="ECO:0000256" key="1">
    <source>
        <dbReference type="ARBA" id="ARBA00022636"/>
    </source>
</evidence>
<evidence type="ECO:0000313" key="7">
    <source>
        <dbReference type="Proteomes" id="UP000580856"/>
    </source>
</evidence>
<sequence>MARKRPEIESKQGNDLNISIGTRMLVEPAGMGDRFKTDFVGMVRGQYLIVRVPRIPGLNDYLYVEKVVTVRYLHEGQVFGFGSEVLWNLTAPFRLLFLRYPKTIETLNLRKAQRVDCFLPVQVGSGEGEGQYVQSGGMMLNLSAGGCQLVLDSAEDAEMPSFAVDSRLDVSFTMVGSDRSIKLTGKVKNVSLHRSRMYLGVMFHELDDEHRMAINTYVESVNDYLLD</sequence>
<organism evidence="6 7">
    <name type="scientific">Desulfobaculum xiamenense</name>
    <dbReference type="NCBI Taxonomy" id="995050"/>
    <lineage>
        <taxon>Bacteria</taxon>
        <taxon>Pseudomonadati</taxon>
        <taxon>Thermodesulfobacteriota</taxon>
        <taxon>Desulfovibrionia</taxon>
        <taxon>Desulfovibrionales</taxon>
        <taxon>Desulfovibrionaceae</taxon>
        <taxon>Desulfobaculum</taxon>
    </lineage>
</organism>
<reference evidence="6 7" key="1">
    <citation type="submission" date="2020-03" db="EMBL/GenBank/DDBJ databases">
        <title>Genomic Encyclopedia of Type Strains, Phase IV (KMG-IV): sequencing the most valuable type-strain genomes for metagenomic binning, comparative biology and taxonomic classification.</title>
        <authorList>
            <person name="Goeker M."/>
        </authorList>
    </citation>
    <scope>NUCLEOTIDE SEQUENCE [LARGE SCALE GENOMIC DNA]</scope>
    <source>
        <strain evidence="6 7">DSM 24233</strain>
    </source>
</reference>
<evidence type="ECO:0000259" key="4">
    <source>
        <dbReference type="Pfam" id="PF07238"/>
    </source>
</evidence>
<evidence type="ECO:0000256" key="3">
    <source>
        <dbReference type="ARBA" id="ARBA00023143"/>
    </source>
</evidence>
<name>A0A846QHN0_9BACT</name>
<dbReference type="Pfam" id="PF07238">
    <property type="entry name" value="PilZ"/>
    <property type="match status" value="1"/>
</dbReference>
<feature type="domain" description="Type III secretion system flagellar brake protein YcgR PilZN" evidence="5">
    <location>
        <begin position="20"/>
        <end position="101"/>
    </location>
</feature>
<keyword evidence="1" id="KW-0973">c-di-GMP</keyword>
<gene>
    <name evidence="6" type="ORF">GGQ74_001351</name>
</gene>
<proteinExistence type="predicted"/>
<dbReference type="Gene3D" id="2.30.110.10">
    <property type="entry name" value="Electron Transport, Fmn-binding Protein, Chain A"/>
    <property type="match status" value="1"/>
</dbReference>
<dbReference type="InterPro" id="IPR012349">
    <property type="entry name" value="Split_barrel_FMN-bd"/>
</dbReference>
<keyword evidence="6" id="KW-0282">Flagellum</keyword>
<keyword evidence="6" id="KW-0969">Cilium</keyword>
<protein>
    <submittedName>
        <fullName evidence="6">C-di-GMP-binding flagellar brake protein YcgR</fullName>
    </submittedName>
</protein>
<dbReference type="AlphaFoldDB" id="A0A846QHN0"/>
<accession>A0A846QHN0</accession>
<evidence type="ECO:0000259" key="5">
    <source>
        <dbReference type="Pfam" id="PF12945"/>
    </source>
</evidence>
<dbReference type="EMBL" id="JAATJA010000001">
    <property type="protein sequence ID" value="NJB67711.1"/>
    <property type="molecule type" value="Genomic_DNA"/>
</dbReference>
<dbReference type="SUPFAM" id="SSF141371">
    <property type="entry name" value="PilZ domain-like"/>
    <property type="match status" value="2"/>
</dbReference>
<keyword evidence="7" id="KW-1185">Reference proteome</keyword>
<dbReference type="Gene3D" id="2.40.10.220">
    <property type="entry name" value="predicted glycosyltransferase like domains"/>
    <property type="match status" value="1"/>
</dbReference>
<feature type="domain" description="PilZ" evidence="4">
    <location>
        <begin position="109"/>
        <end position="219"/>
    </location>
</feature>
<dbReference type="Pfam" id="PF12945">
    <property type="entry name" value="PilZNR"/>
    <property type="match status" value="1"/>
</dbReference>
<comment type="caution">
    <text evidence="6">The sequence shown here is derived from an EMBL/GenBank/DDBJ whole genome shotgun (WGS) entry which is preliminary data.</text>
</comment>
<dbReference type="Proteomes" id="UP000580856">
    <property type="component" value="Unassembled WGS sequence"/>
</dbReference>
<keyword evidence="6" id="KW-0966">Cell projection</keyword>
<keyword evidence="2" id="KW-0547">Nucleotide-binding</keyword>
<dbReference type="GO" id="GO:0035438">
    <property type="term" value="F:cyclic-di-GMP binding"/>
    <property type="evidence" value="ECO:0007669"/>
    <property type="project" value="InterPro"/>
</dbReference>
<keyword evidence="3" id="KW-0975">Bacterial flagellum</keyword>
<evidence type="ECO:0000313" key="6">
    <source>
        <dbReference type="EMBL" id="NJB67711.1"/>
    </source>
</evidence>
<dbReference type="InterPro" id="IPR009875">
    <property type="entry name" value="PilZ_domain"/>
</dbReference>
<dbReference type="InterPro" id="IPR009926">
    <property type="entry name" value="T3SS_YcgR_PilZN"/>
</dbReference>
<dbReference type="RefSeq" id="WP_167940743.1">
    <property type="nucleotide sequence ID" value="NZ_JAATJA010000001.1"/>
</dbReference>